<dbReference type="GO" id="GO:0005737">
    <property type="term" value="C:cytoplasm"/>
    <property type="evidence" value="ECO:0000318"/>
    <property type="project" value="GO_Central"/>
</dbReference>
<organism evidence="5 6">
    <name type="scientific">Anolis carolinensis</name>
    <name type="common">Green anole</name>
    <name type="synonym">American chameleon</name>
    <dbReference type="NCBI Taxonomy" id="28377"/>
    <lineage>
        <taxon>Eukaryota</taxon>
        <taxon>Metazoa</taxon>
        <taxon>Chordata</taxon>
        <taxon>Craniata</taxon>
        <taxon>Vertebrata</taxon>
        <taxon>Euteleostomi</taxon>
        <taxon>Lepidosauria</taxon>
        <taxon>Squamata</taxon>
        <taxon>Bifurcata</taxon>
        <taxon>Unidentata</taxon>
        <taxon>Episquamata</taxon>
        <taxon>Toxicofera</taxon>
        <taxon>Iguania</taxon>
        <taxon>Dactyloidae</taxon>
        <taxon>Anolis</taxon>
    </lineage>
</organism>
<reference evidence="5" key="3">
    <citation type="submission" date="2025-09" db="UniProtKB">
        <authorList>
            <consortium name="Ensembl"/>
        </authorList>
    </citation>
    <scope>IDENTIFICATION</scope>
</reference>
<evidence type="ECO:0000313" key="6">
    <source>
        <dbReference type="Proteomes" id="UP000001646"/>
    </source>
</evidence>
<dbReference type="CTD" id="79930"/>
<dbReference type="InterPro" id="IPR011993">
    <property type="entry name" value="PH-like_dom_sf"/>
</dbReference>
<dbReference type="GO" id="GO:0007169">
    <property type="term" value="P:cell surface receptor protein tyrosine kinase signaling pathway"/>
    <property type="evidence" value="ECO:0000318"/>
    <property type="project" value="GO_Central"/>
</dbReference>
<dbReference type="InterPro" id="IPR037751">
    <property type="entry name" value="Dok1/2/3_PTB"/>
</dbReference>
<dbReference type="Gene3D" id="2.30.29.30">
    <property type="entry name" value="Pleckstrin-homology domain (PH domain)/Phosphotyrosine-binding domain (PTB)"/>
    <property type="match status" value="2"/>
</dbReference>
<dbReference type="SMART" id="SM00233">
    <property type="entry name" value="PH"/>
    <property type="match status" value="1"/>
</dbReference>
<dbReference type="SMART" id="SM01244">
    <property type="entry name" value="IRS"/>
    <property type="match status" value="1"/>
</dbReference>
<dbReference type="GO" id="GO:0007265">
    <property type="term" value="P:Ras protein signal transduction"/>
    <property type="evidence" value="ECO:0000318"/>
    <property type="project" value="GO_Central"/>
</dbReference>
<evidence type="ECO:0000256" key="2">
    <source>
        <dbReference type="ARBA" id="ARBA00022553"/>
    </source>
</evidence>
<dbReference type="KEGG" id="acs:100555128"/>
<protein>
    <submittedName>
        <fullName evidence="5">Docking protein 3</fullName>
    </submittedName>
</protein>
<evidence type="ECO:0000313" key="5">
    <source>
        <dbReference type="Ensembl" id="ENSACAP00000005810.3"/>
    </source>
</evidence>
<dbReference type="OrthoDB" id="6243387at2759"/>
<keyword evidence="2" id="KW-0597">Phosphoprotein</keyword>
<dbReference type="Bgee" id="ENSACAG00000005933">
    <property type="expression patterns" value="Expressed in adrenal gland and 9 other cell types or tissues"/>
</dbReference>
<dbReference type="eggNOG" id="KOG4047">
    <property type="taxonomic scope" value="Eukaryota"/>
</dbReference>
<proteinExistence type="inferred from homology"/>
<dbReference type="CDD" id="cd01203">
    <property type="entry name" value="PTB_DOK1_DOK2_DOK3"/>
    <property type="match status" value="1"/>
</dbReference>
<sequence length="476" mass="52202">MECPVKDGILYIHHPKFGKKTWRKVWAQLFADSPSGVARLEYFEAREGVKAEKATLRKGERKVIRLSDCVSVERAEEQSSPKDTTPFCLCMMERNCFLAVDQPDEWIECICQLAFQKTPGPCSTVVNTLSPRPLMEENTIYSSWQEACEYPVVVLPTEASARCHLKGNYLVVPLFDQLVLKDVQTGQTLYNWPYTFLRRFGQEKTMFSFEAGRRCSSGEGLFTFNTTRAAEICTTVSAAINHQKAILLMDGDKKAGLSSVQDPKQKAGCWSWPAVVENLEEKEPLYAGNPVGLAGRDLPASDSLFTSPKGGAPEAPIIYASIGKSFSPLFQGNTEAEPKEQKEHLSDHLYENLRALEQQRILYSEPLGFGCRDSPEGSGGSSNTESSPIYDNSPVAARRSNNHPCPSPTTGIDPSPESQHPTQTLGCQEAAEGSEGSGKPKARGAGAFRHKLVTMLSREGGASKATSKNESAMGKS</sequence>
<dbReference type="InterPro" id="IPR002404">
    <property type="entry name" value="IRS_PTB"/>
</dbReference>
<reference evidence="5 6" key="1">
    <citation type="submission" date="2009-12" db="EMBL/GenBank/DDBJ databases">
        <title>The Genome Sequence of Anolis carolinensis (Green Anole Lizard).</title>
        <authorList>
            <consortium name="The Genome Sequencing Platform"/>
            <person name="Di Palma F."/>
            <person name="Alfoldi J."/>
            <person name="Heiman D."/>
            <person name="Young S."/>
            <person name="Grabherr M."/>
            <person name="Johnson J."/>
            <person name="Lander E.S."/>
            <person name="Lindblad-Toh K."/>
        </authorList>
    </citation>
    <scope>NUCLEOTIDE SEQUENCE [LARGE SCALE GENOMIC DNA]</scope>
    <source>
        <strain evidence="5 6">JBL SC #1</strain>
    </source>
</reference>
<dbReference type="HOGENOM" id="CLU_569310_0_0_1"/>
<dbReference type="InterPro" id="IPR050996">
    <property type="entry name" value="Docking_Protein_DOK"/>
</dbReference>
<dbReference type="FunCoup" id="G1KEU3">
    <property type="interactions" value="3"/>
</dbReference>
<gene>
    <name evidence="5" type="primary">DOK3</name>
</gene>
<dbReference type="AlphaFoldDB" id="G1KEU3"/>
<evidence type="ECO:0000256" key="3">
    <source>
        <dbReference type="SAM" id="MobiDB-lite"/>
    </source>
</evidence>
<dbReference type="Pfam" id="PF02174">
    <property type="entry name" value="IRS"/>
    <property type="match status" value="1"/>
</dbReference>
<accession>G1KEU3</accession>
<dbReference type="GeneID" id="100555128"/>
<feature type="compositionally biased region" description="Polar residues" evidence="3">
    <location>
        <begin position="402"/>
        <end position="426"/>
    </location>
</feature>
<dbReference type="InParanoid" id="G1KEU3"/>
<dbReference type="SUPFAM" id="SSF50729">
    <property type="entry name" value="PH domain-like"/>
    <property type="match status" value="2"/>
</dbReference>
<name>G1KEU3_ANOCA</name>
<feature type="region of interest" description="Disordered" evidence="3">
    <location>
        <begin position="367"/>
        <end position="476"/>
    </location>
</feature>
<dbReference type="Ensembl" id="ENSACAT00000005939.3">
    <property type="protein sequence ID" value="ENSACAP00000005810.3"/>
    <property type="gene ID" value="ENSACAG00000005933.3"/>
</dbReference>
<dbReference type="SMART" id="SM00310">
    <property type="entry name" value="PTBI"/>
    <property type="match status" value="1"/>
</dbReference>
<dbReference type="RefSeq" id="XP_003217626.1">
    <property type="nucleotide sequence ID" value="XM_003217578.4"/>
</dbReference>
<dbReference type="Pfam" id="PF00169">
    <property type="entry name" value="PH"/>
    <property type="match status" value="1"/>
</dbReference>
<reference evidence="5" key="2">
    <citation type="submission" date="2025-08" db="UniProtKB">
        <authorList>
            <consortium name="Ensembl"/>
        </authorList>
    </citation>
    <scope>IDENTIFICATION</scope>
</reference>
<evidence type="ECO:0000256" key="1">
    <source>
        <dbReference type="ARBA" id="ARBA00010955"/>
    </source>
</evidence>
<dbReference type="PANTHER" id="PTHR21258:SF42">
    <property type="entry name" value="DOCKING PROTEIN 3"/>
    <property type="match status" value="1"/>
</dbReference>
<dbReference type="PROSITE" id="PS51064">
    <property type="entry name" value="IRS_PTB"/>
    <property type="match status" value="1"/>
</dbReference>
<keyword evidence="6" id="KW-1185">Reference proteome</keyword>
<evidence type="ECO:0000259" key="4">
    <source>
        <dbReference type="PROSITE" id="PS51064"/>
    </source>
</evidence>
<comment type="similarity">
    <text evidence="1">Belongs to the DOK family. Type A subfamily.</text>
</comment>
<dbReference type="GeneTree" id="ENSGT00940000161724"/>
<dbReference type="PANTHER" id="PTHR21258">
    <property type="entry name" value="DOCKING PROTEIN RELATED"/>
    <property type="match status" value="1"/>
</dbReference>
<feature type="domain" description="IRS-type PTB" evidence="4">
    <location>
        <begin position="146"/>
        <end position="250"/>
    </location>
</feature>
<dbReference type="Proteomes" id="UP000001646">
    <property type="component" value="Chromosome 2"/>
</dbReference>
<dbReference type="STRING" id="28377.ENSACAP00000005810"/>
<dbReference type="InterPro" id="IPR001849">
    <property type="entry name" value="PH_domain"/>
</dbReference>